<evidence type="ECO:0000256" key="1">
    <source>
        <dbReference type="SAM" id="MobiDB-lite"/>
    </source>
</evidence>
<reference evidence="3" key="1">
    <citation type="journal article" date="2020" name="Stud. Mycol.">
        <title>101 Dothideomycetes genomes: a test case for predicting lifestyles and emergence of pathogens.</title>
        <authorList>
            <person name="Haridas S."/>
            <person name="Albert R."/>
            <person name="Binder M."/>
            <person name="Bloem J."/>
            <person name="Labutti K."/>
            <person name="Salamov A."/>
            <person name="Andreopoulos B."/>
            <person name="Baker S."/>
            <person name="Barry K."/>
            <person name="Bills G."/>
            <person name="Bluhm B."/>
            <person name="Cannon C."/>
            <person name="Castanera R."/>
            <person name="Culley D."/>
            <person name="Daum C."/>
            <person name="Ezra D."/>
            <person name="Gonzalez J."/>
            <person name="Henrissat B."/>
            <person name="Kuo A."/>
            <person name="Liang C."/>
            <person name="Lipzen A."/>
            <person name="Lutzoni F."/>
            <person name="Magnuson J."/>
            <person name="Mondo S."/>
            <person name="Nolan M."/>
            <person name="Ohm R."/>
            <person name="Pangilinan J."/>
            <person name="Park H.-J."/>
            <person name="Ramirez L."/>
            <person name="Alfaro M."/>
            <person name="Sun H."/>
            <person name="Tritt A."/>
            <person name="Yoshinaga Y."/>
            <person name="Zwiers L.-H."/>
            <person name="Turgeon B."/>
            <person name="Goodwin S."/>
            <person name="Spatafora J."/>
            <person name="Crous P."/>
            <person name="Grigoriev I."/>
        </authorList>
    </citation>
    <scope>NUCLEOTIDE SEQUENCE</scope>
    <source>
        <strain evidence="3">CBS 675.92</strain>
    </source>
</reference>
<keyword evidence="2" id="KW-0812">Transmembrane</keyword>
<organism evidence="3 4">
    <name type="scientific">Byssothecium circinans</name>
    <dbReference type="NCBI Taxonomy" id="147558"/>
    <lineage>
        <taxon>Eukaryota</taxon>
        <taxon>Fungi</taxon>
        <taxon>Dikarya</taxon>
        <taxon>Ascomycota</taxon>
        <taxon>Pezizomycotina</taxon>
        <taxon>Dothideomycetes</taxon>
        <taxon>Pleosporomycetidae</taxon>
        <taxon>Pleosporales</taxon>
        <taxon>Massarineae</taxon>
        <taxon>Massarinaceae</taxon>
        <taxon>Byssothecium</taxon>
    </lineage>
</organism>
<evidence type="ECO:0000256" key="2">
    <source>
        <dbReference type="SAM" id="Phobius"/>
    </source>
</evidence>
<sequence length="115" mass="12699">MSNPSSTPRGYPPPPPWQPPQYHTLPPDGPPPSYDDATHSETSPLLVGPPPDYGAYRAYPEPDEESSMASSEIDVTERSFPEWFGQIVVVCMFVAICYGFWKLAMDFPDLAGQPP</sequence>
<feature type="region of interest" description="Disordered" evidence="1">
    <location>
        <begin position="1"/>
        <end position="74"/>
    </location>
</feature>
<feature type="compositionally biased region" description="Pro residues" evidence="1">
    <location>
        <begin position="10"/>
        <end position="19"/>
    </location>
</feature>
<dbReference type="OrthoDB" id="3792384at2759"/>
<dbReference type="EMBL" id="ML977027">
    <property type="protein sequence ID" value="KAF1950270.1"/>
    <property type="molecule type" value="Genomic_DNA"/>
</dbReference>
<keyword evidence="2" id="KW-1133">Transmembrane helix</keyword>
<evidence type="ECO:0000313" key="4">
    <source>
        <dbReference type="Proteomes" id="UP000800035"/>
    </source>
</evidence>
<dbReference type="Proteomes" id="UP000800035">
    <property type="component" value="Unassembled WGS sequence"/>
</dbReference>
<keyword evidence="2" id="KW-0472">Membrane</keyword>
<feature type="transmembrane region" description="Helical" evidence="2">
    <location>
        <begin position="83"/>
        <end position="101"/>
    </location>
</feature>
<keyword evidence="4" id="KW-1185">Reference proteome</keyword>
<dbReference type="AlphaFoldDB" id="A0A6A5TDD2"/>
<accession>A0A6A5TDD2</accession>
<protein>
    <submittedName>
        <fullName evidence="3">Uncharacterized protein</fullName>
    </submittedName>
</protein>
<evidence type="ECO:0000313" key="3">
    <source>
        <dbReference type="EMBL" id="KAF1950270.1"/>
    </source>
</evidence>
<proteinExistence type="predicted"/>
<gene>
    <name evidence="3" type="ORF">CC80DRAFT_242781</name>
</gene>
<name>A0A6A5TDD2_9PLEO</name>